<proteinExistence type="predicted"/>
<protein>
    <recommendedName>
        <fullName evidence="1">DinB-like domain-containing protein</fullName>
    </recommendedName>
</protein>
<feature type="domain" description="DinB-like" evidence="1">
    <location>
        <begin position="11"/>
        <end position="145"/>
    </location>
</feature>
<reference evidence="2" key="1">
    <citation type="submission" date="2020-02" db="EMBL/GenBank/DDBJ databases">
        <authorList>
            <person name="Meier V. D."/>
        </authorList>
    </citation>
    <scope>NUCLEOTIDE SEQUENCE</scope>
    <source>
        <strain evidence="2">AVDCRST_MAG68</strain>
    </source>
</reference>
<accession>A0A6J4KFK0</accession>
<dbReference type="Gene3D" id="1.20.120.450">
    <property type="entry name" value="dinb family like domain"/>
    <property type="match status" value="1"/>
</dbReference>
<evidence type="ECO:0000259" key="1">
    <source>
        <dbReference type="Pfam" id="PF12867"/>
    </source>
</evidence>
<dbReference type="Pfam" id="PF12867">
    <property type="entry name" value="DinB_2"/>
    <property type="match status" value="1"/>
</dbReference>
<dbReference type="AlphaFoldDB" id="A0A6J4KFK0"/>
<evidence type="ECO:0000313" key="2">
    <source>
        <dbReference type="EMBL" id="CAA9302493.1"/>
    </source>
</evidence>
<name>A0A6J4KFK0_9BACT</name>
<sequence length="168" mass="18054">MPIAQTLLPEFDREMATTRTLLERVPADRAAWRPHERSTALGDLAAHIANLAGFAVPTVSQTEIDMSPPEGPAYTPPSFTTTEALLATFDANVAASRAAIAGISDEDAMVPWSLKAGGHTIFSMPRAGVLRGMLMNHIIHHRGQLSVYLRLNDVPLPSIYGPTADAPM</sequence>
<gene>
    <name evidence="2" type="ORF">AVDCRST_MAG68-574</name>
</gene>
<organism evidence="2">
    <name type="scientific">uncultured Gemmatimonadota bacterium</name>
    <dbReference type="NCBI Taxonomy" id="203437"/>
    <lineage>
        <taxon>Bacteria</taxon>
        <taxon>Pseudomonadati</taxon>
        <taxon>Gemmatimonadota</taxon>
        <taxon>environmental samples</taxon>
    </lineage>
</organism>
<dbReference type="InterPro" id="IPR024775">
    <property type="entry name" value="DinB-like"/>
</dbReference>
<dbReference type="EMBL" id="CADCTW010000032">
    <property type="protein sequence ID" value="CAA9302493.1"/>
    <property type="molecule type" value="Genomic_DNA"/>
</dbReference>
<dbReference type="SUPFAM" id="SSF109854">
    <property type="entry name" value="DinB/YfiT-like putative metalloenzymes"/>
    <property type="match status" value="1"/>
</dbReference>
<dbReference type="InterPro" id="IPR034660">
    <property type="entry name" value="DinB/YfiT-like"/>
</dbReference>